<evidence type="ECO:0000256" key="1">
    <source>
        <dbReference type="ARBA" id="ARBA00009505"/>
    </source>
</evidence>
<proteinExistence type="inferred from homology"/>
<dbReference type="RefSeq" id="XP_007861029.1">
    <property type="nucleotide sequence ID" value="XM_007862838.1"/>
</dbReference>
<dbReference type="eggNOG" id="KOG4546">
    <property type="taxonomic scope" value="Eukaryota"/>
</dbReference>
<dbReference type="AlphaFoldDB" id="S7S013"/>
<organism evidence="4 5">
    <name type="scientific">Gloeophyllum trabeum (strain ATCC 11539 / FP-39264 / Madison 617)</name>
    <name type="common">Brown rot fungus</name>
    <dbReference type="NCBI Taxonomy" id="670483"/>
    <lineage>
        <taxon>Eukaryota</taxon>
        <taxon>Fungi</taxon>
        <taxon>Dikarya</taxon>
        <taxon>Basidiomycota</taxon>
        <taxon>Agaricomycotina</taxon>
        <taxon>Agaricomycetes</taxon>
        <taxon>Gloeophyllales</taxon>
        <taxon>Gloeophyllaceae</taxon>
        <taxon>Gloeophyllum</taxon>
    </lineage>
</organism>
<reference evidence="4 5" key="1">
    <citation type="journal article" date="2012" name="Science">
        <title>The Paleozoic origin of enzymatic lignin decomposition reconstructed from 31 fungal genomes.</title>
        <authorList>
            <person name="Floudas D."/>
            <person name="Binder M."/>
            <person name="Riley R."/>
            <person name="Barry K."/>
            <person name="Blanchette R.A."/>
            <person name="Henrissat B."/>
            <person name="Martinez A.T."/>
            <person name="Otillar R."/>
            <person name="Spatafora J.W."/>
            <person name="Yadav J.S."/>
            <person name="Aerts A."/>
            <person name="Benoit I."/>
            <person name="Boyd A."/>
            <person name="Carlson A."/>
            <person name="Copeland A."/>
            <person name="Coutinho P.M."/>
            <person name="de Vries R.P."/>
            <person name="Ferreira P."/>
            <person name="Findley K."/>
            <person name="Foster B."/>
            <person name="Gaskell J."/>
            <person name="Glotzer D."/>
            <person name="Gorecki P."/>
            <person name="Heitman J."/>
            <person name="Hesse C."/>
            <person name="Hori C."/>
            <person name="Igarashi K."/>
            <person name="Jurgens J.A."/>
            <person name="Kallen N."/>
            <person name="Kersten P."/>
            <person name="Kohler A."/>
            <person name="Kuees U."/>
            <person name="Kumar T.K.A."/>
            <person name="Kuo A."/>
            <person name="LaButti K."/>
            <person name="Larrondo L.F."/>
            <person name="Lindquist E."/>
            <person name="Ling A."/>
            <person name="Lombard V."/>
            <person name="Lucas S."/>
            <person name="Lundell T."/>
            <person name="Martin R."/>
            <person name="McLaughlin D.J."/>
            <person name="Morgenstern I."/>
            <person name="Morin E."/>
            <person name="Murat C."/>
            <person name="Nagy L.G."/>
            <person name="Nolan M."/>
            <person name="Ohm R.A."/>
            <person name="Patyshakuliyeva A."/>
            <person name="Rokas A."/>
            <person name="Ruiz-Duenas F.J."/>
            <person name="Sabat G."/>
            <person name="Salamov A."/>
            <person name="Samejima M."/>
            <person name="Schmutz J."/>
            <person name="Slot J.C."/>
            <person name="St John F."/>
            <person name="Stenlid J."/>
            <person name="Sun H."/>
            <person name="Sun S."/>
            <person name="Syed K."/>
            <person name="Tsang A."/>
            <person name="Wiebenga A."/>
            <person name="Young D."/>
            <person name="Pisabarro A."/>
            <person name="Eastwood D.C."/>
            <person name="Martin F."/>
            <person name="Cullen D."/>
            <person name="Grigoriev I.V."/>
            <person name="Hibbett D.S."/>
        </authorList>
    </citation>
    <scope>NUCLEOTIDE SEQUENCE [LARGE SCALE GENOMIC DNA]</scope>
    <source>
        <strain evidence="4 5">ATCC 11539</strain>
    </source>
</reference>
<evidence type="ECO:0000256" key="2">
    <source>
        <dbReference type="RuleBase" id="RU365003"/>
    </source>
</evidence>
<dbReference type="KEGG" id="gtr:GLOTRDRAFT_135318"/>
<dbReference type="EMBL" id="KB469296">
    <property type="protein sequence ID" value="EPQ60675.1"/>
    <property type="molecule type" value="Genomic_DNA"/>
</dbReference>
<keyword evidence="2" id="KW-0576">Peroxisome</keyword>
<comment type="similarity">
    <text evidence="1 2">Belongs to the peroxin-16 family.</text>
</comment>
<dbReference type="GO" id="GO:0005778">
    <property type="term" value="C:peroxisomal membrane"/>
    <property type="evidence" value="ECO:0007669"/>
    <property type="project" value="UniProtKB-SubCell"/>
</dbReference>
<accession>S7S013</accession>
<dbReference type="Proteomes" id="UP000030669">
    <property type="component" value="Unassembled WGS sequence"/>
</dbReference>
<dbReference type="GeneID" id="19303292"/>
<name>S7S013_GLOTA</name>
<protein>
    <recommendedName>
        <fullName evidence="2">Peroxisomal membrane protein PEX16</fullName>
    </recommendedName>
</protein>
<dbReference type="PANTHER" id="PTHR13299">
    <property type="entry name" value="PEROXISOMAL MEMBRANE PROTEIN PEX16"/>
    <property type="match status" value="1"/>
</dbReference>
<gene>
    <name evidence="4" type="ORF">GLOTRDRAFT_135318</name>
</gene>
<evidence type="ECO:0000313" key="4">
    <source>
        <dbReference type="EMBL" id="EPQ60675.1"/>
    </source>
</evidence>
<feature type="compositionally biased region" description="Low complexity" evidence="3">
    <location>
        <begin position="163"/>
        <end position="190"/>
    </location>
</feature>
<dbReference type="GO" id="GO:0007031">
    <property type="term" value="P:peroxisome organization"/>
    <property type="evidence" value="ECO:0007669"/>
    <property type="project" value="UniProtKB-KW"/>
</dbReference>
<evidence type="ECO:0000313" key="5">
    <source>
        <dbReference type="Proteomes" id="UP000030669"/>
    </source>
</evidence>
<dbReference type="STRING" id="670483.S7S013"/>
<dbReference type="PANTHER" id="PTHR13299:SF0">
    <property type="entry name" value="PEROXISOMAL MEMBRANE PROTEIN PEX16"/>
    <property type="match status" value="1"/>
</dbReference>
<dbReference type="OMA" id="PTWQSTY"/>
<dbReference type="Pfam" id="PF08610">
    <property type="entry name" value="Pex16"/>
    <property type="match status" value="1"/>
</dbReference>
<dbReference type="HOGENOM" id="CLU_036533_2_0_1"/>
<comment type="subcellular location">
    <subcellularLocation>
        <location evidence="2">Peroxisome membrane</location>
    </subcellularLocation>
</comment>
<sequence length="364" mass="41509">MSSAIARYESFLIHNVSTISSVESTIRSLSWFLPGRFKDAELASEALVSLLNTLSLYHDTLLSRIIHNDPKYRPLIPSSLHSRYTRAWSDRDNRYKWAARALELIRFVELVIEMGLKRKASAKNKWRGIVLLESIKAVLRLVLLRITRRPLVTPPIPEREFDPSTLPPSNTSSPTLAPSSPRSSSPISTPDHLKNNHTALPPHTLLTTPPPLSMPSPVEDYLLPKALTISAVKTPTALMKTLSSPKDWLAEVIYAIRPLIYAVLLSRDPHSNQPFMTSIMIEILSRNLRRTPSPSSELERAEYARRDRHILWYLLRGSIWREFTRPKLETFVDKTANIPLLNLFGSVVQAWIPLINEYYYYTAP</sequence>
<feature type="compositionally biased region" description="Low complexity" evidence="3">
    <location>
        <begin position="197"/>
        <end position="207"/>
    </location>
</feature>
<keyword evidence="2" id="KW-0962">Peroxisome biogenesis</keyword>
<dbReference type="OrthoDB" id="2021143at2759"/>
<dbReference type="InterPro" id="IPR013919">
    <property type="entry name" value="Pex16"/>
</dbReference>
<evidence type="ECO:0000256" key="3">
    <source>
        <dbReference type="SAM" id="MobiDB-lite"/>
    </source>
</evidence>
<feature type="region of interest" description="Disordered" evidence="3">
    <location>
        <begin position="156"/>
        <end position="211"/>
    </location>
</feature>
<keyword evidence="5" id="KW-1185">Reference proteome</keyword>